<dbReference type="InterPro" id="IPR004516">
    <property type="entry name" value="HisRS/HisZ"/>
</dbReference>
<evidence type="ECO:0000256" key="3">
    <source>
        <dbReference type="ARBA" id="ARBA00022598"/>
    </source>
</evidence>
<dbReference type="Pfam" id="PF13393">
    <property type="entry name" value="tRNA-synt_His"/>
    <property type="match status" value="1"/>
</dbReference>
<keyword evidence="4 9" id="KW-0547">Nucleotide-binding</keyword>
<dbReference type="CDD" id="cd00773">
    <property type="entry name" value="HisRS-like_core"/>
    <property type="match status" value="1"/>
</dbReference>
<accession>A0A518D1H9</accession>
<dbReference type="NCBIfam" id="TIGR00442">
    <property type="entry name" value="hisS"/>
    <property type="match status" value="1"/>
</dbReference>
<dbReference type="CDD" id="cd00859">
    <property type="entry name" value="HisRS_anticodon"/>
    <property type="match status" value="1"/>
</dbReference>
<dbReference type="InterPro" id="IPR015807">
    <property type="entry name" value="His-tRNA-ligase"/>
</dbReference>
<evidence type="ECO:0000256" key="5">
    <source>
        <dbReference type="ARBA" id="ARBA00022840"/>
    </source>
</evidence>
<keyword evidence="5 9" id="KW-0067">ATP-binding</keyword>
<dbReference type="GO" id="GO:0006427">
    <property type="term" value="P:histidyl-tRNA aminoacylation"/>
    <property type="evidence" value="ECO:0007669"/>
    <property type="project" value="UniProtKB-UniRule"/>
</dbReference>
<comment type="subcellular location">
    <subcellularLocation>
        <location evidence="9">Cytoplasm</location>
    </subcellularLocation>
</comment>
<dbReference type="Gene3D" id="3.30.930.10">
    <property type="entry name" value="Bira Bifunctional Protein, Domain 2"/>
    <property type="match status" value="1"/>
</dbReference>
<dbReference type="InterPro" id="IPR045864">
    <property type="entry name" value="aa-tRNA-synth_II/BPL/LPL"/>
</dbReference>
<reference evidence="12 13" key="1">
    <citation type="submission" date="2019-02" db="EMBL/GenBank/DDBJ databases">
        <title>Deep-cultivation of Planctomycetes and their phenomic and genomic characterization uncovers novel biology.</title>
        <authorList>
            <person name="Wiegand S."/>
            <person name="Jogler M."/>
            <person name="Boedeker C."/>
            <person name="Pinto D."/>
            <person name="Vollmers J."/>
            <person name="Rivas-Marin E."/>
            <person name="Kohn T."/>
            <person name="Peeters S.H."/>
            <person name="Heuer A."/>
            <person name="Rast P."/>
            <person name="Oberbeckmann S."/>
            <person name="Bunk B."/>
            <person name="Jeske O."/>
            <person name="Meyerdierks A."/>
            <person name="Storesund J.E."/>
            <person name="Kallscheuer N."/>
            <person name="Luecker S."/>
            <person name="Lage O.M."/>
            <person name="Pohl T."/>
            <person name="Merkel B.J."/>
            <person name="Hornburger P."/>
            <person name="Mueller R.-W."/>
            <person name="Bruemmer F."/>
            <person name="Labrenz M."/>
            <person name="Spormann A.M."/>
            <person name="Op den Camp H."/>
            <person name="Overmann J."/>
            <person name="Amann R."/>
            <person name="Jetten M.S.M."/>
            <person name="Mascher T."/>
            <person name="Medema M.H."/>
            <person name="Devos D.P."/>
            <person name="Kaster A.-K."/>
            <person name="Ovreas L."/>
            <person name="Rohde M."/>
            <person name="Galperin M.Y."/>
            <person name="Jogler C."/>
        </authorList>
    </citation>
    <scope>NUCLEOTIDE SEQUENCE [LARGE SCALE GENOMIC DNA]</scope>
    <source>
        <strain evidence="12 13">Pla163</strain>
    </source>
</reference>
<dbReference type="PIRSF" id="PIRSF001549">
    <property type="entry name" value="His-tRNA_synth"/>
    <property type="match status" value="1"/>
</dbReference>
<dbReference type="PANTHER" id="PTHR43707:SF1">
    <property type="entry name" value="HISTIDINE--TRNA LIGASE, MITOCHONDRIAL-RELATED"/>
    <property type="match status" value="1"/>
</dbReference>
<dbReference type="RefSeq" id="WP_419185865.1">
    <property type="nucleotide sequence ID" value="NZ_CP036290.1"/>
</dbReference>
<evidence type="ECO:0000256" key="1">
    <source>
        <dbReference type="ARBA" id="ARBA00008226"/>
    </source>
</evidence>
<dbReference type="InterPro" id="IPR036621">
    <property type="entry name" value="Anticodon-bd_dom_sf"/>
</dbReference>
<dbReference type="InterPro" id="IPR033656">
    <property type="entry name" value="HisRS_anticodon"/>
</dbReference>
<dbReference type="Gene3D" id="3.40.50.800">
    <property type="entry name" value="Anticodon-binding domain"/>
    <property type="match status" value="1"/>
</dbReference>
<gene>
    <name evidence="9 12" type="primary">hisS</name>
    <name evidence="12" type="ORF">Pla163_24660</name>
</gene>
<dbReference type="SUPFAM" id="SSF52954">
    <property type="entry name" value="Class II aaRS ABD-related"/>
    <property type="match status" value="1"/>
</dbReference>
<evidence type="ECO:0000256" key="9">
    <source>
        <dbReference type="HAMAP-Rule" id="MF_00127"/>
    </source>
</evidence>
<dbReference type="GO" id="GO:0005737">
    <property type="term" value="C:cytoplasm"/>
    <property type="evidence" value="ECO:0007669"/>
    <property type="project" value="UniProtKB-SubCell"/>
</dbReference>
<proteinExistence type="inferred from homology"/>
<feature type="binding site" evidence="10">
    <location>
        <begin position="83"/>
        <end position="85"/>
    </location>
    <ligand>
        <name>L-histidine</name>
        <dbReference type="ChEBI" id="CHEBI:57595"/>
    </ligand>
</feature>
<feature type="binding site" evidence="10">
    <location>
        <position position="259"/>
    </location>
    <ligand>
        <name>L-histidine</name>
        <dbReference type="ChEBI" id="CHEBI:57595"/>
    </ligand>
</feature>
<dbReference type="SUPFAM" id="SSF55681">
    <property type="entry name" value="Class II aaRS and biotin synthetases"/>
    <property type="match status" value="1"/>
</dbReference>
<dbReference type="Pfam" id="PF03129">
    <property type="entry name" value="HGTP_anticodon"/>
    <property type="match status" value="1"/>
</dbReference>
<dbReference type="PROSITE" id="PS50862">
    <property type="entry name" value="AA_TRNA_LIGASE_II"/>
    <property type="match status" value="1"/>
</dbReference>
<evidence type="ECO:0000256" key="2">
    <source>
        <dbReference type="ARBA" id="ARBA00011738"/>
    </source>
</evidence>
<evidence type="ECO:0000259" key="11">
    <source>
        <dbReference type="PROSITE" id="PS50862"/>
    </source>
</evidence>
<evidence type="ECO:0000256" key="6">
    <source>
        <dbReference type="ARBA" id="ARBA00022917"/>
    </source>
</evidence>
<keyword evidence="3 9" id="KW-0436">Ligase</keyword>
<keyword evidence="9" id="KW-0963">Cytoplasm</keyword>
<organism evidence="12 13">
    <name type="scientific">Rohdeia mirabilis</name>
    <dbReference type="NCBI Taxonomy" id="2528008"/>
    <lineage>
        <taxon>Bacteria</taxon>
        <taxon>Pseudomonadati</taxon>
        <taxon>Planctomycetota</taxon>
        <taxon>Planctomycetia</taxon>
        <taxon>Planctomycetia incertae sedis</taxon>
        <taxon>Rohdeia</taxon>
    </lineage>
</organism>
<keyword evidence="7 9" id="KW-0030">Aminoacyl-tRNA synthetase</keyword>
<dbReference type="GO" id="GO:0004821">
    <property type="term" value="F:histidine-tRNA ligase activity"/>
    <property type="evidence" value="ECO:0007669"/>
    <property type="project" value="UniProtKB-UniRule"/>
</dbReference>
<evidence type="ECO:0000256" key="4">
    <source>
        <dbReference type="ARBA" id="ARBA00022741"/>
    </source>
</evidence>
<comment type="similarity">
    <text evidence="1 9">Belongs to the class-II aminoacyl-tRNA synthetase family.</text>
</comment>
<dbReference type="InterPro" id="IPR041715">
    <property type="entry name" value="HisRS-like_core"/>
</dbReference>
<comment type="subunit">
    <text evidence="2 9">Homodimer.</text>
</comment>
<evidence type="ECO:0000256" key="10">
    <source>
        <dbReference type="PIRSR" id="PIRSR001549-1"/>
    </source>
</evidence>
<dbReference type="PANTHER" id="PTHR43707">
    <property type="entry name" value="HISTIDYL-TRNA SYNTHETASE"/>
    <property type="match status" value="1"/>
</dbReference>
<dbReference type="AlphaFoldDB" id="A0A518D1H9"/>
<protein>
    <recommendedName>
        <fullName evidence="9">Histidine--tRNA ligase</fullName>
        <ecNumber evidence="9">6.1.1.21</ecNumber>
    </recommendedName>
    <alternativeName>
        <fullName evidence="9">Histidyl-tRNA synthetase</fullName>
        <shortName evidence="9">HisRS</shortName>
    </alternativeName>
</protein>
<feature type="binding site" evidence="10">
    <location>
        <position position="128"/>
    </location>
    <ligand>
        <name>L-histidine</name>
        <dbReference type="ChEBI" id="CHEBI:57595"/>
    </ligand>
</feature>
<feature type="binding site" evidence="10">
    <location>
        <begin position="263"/>
        <end position="264"/>
    </location>
    <ligand>
        <name>L-histidine</name>
        <dbReference type="ChEBI" id="CHEBI:57595"/>
    </ligand>
</feature>
<dbReference type="EC" id="6.1.1.21" evidence="9"/>
<evidence type="ECO:0000313" key="13">
    <source>
        <dbReference type="Proteomes" id="UP000319342"/>
    </source>
</evidence>
<feature type="domain" description="Aminoacyl-transfer RNA synthetases class-II family profile" evidence="11">
    <location>
        <begin position="33"/>
        <end position="329"/>
    </location>
</feature>
<keyword evidence="13" id="KW-1185">Reference proteome</keyword>
<feature type="binding site" evidence="10">
    <location>
        <position position="132"/>
    </location>
    <ligand>
        <name>L-histidine</name>
        <dbReference type="ChEBI" id="CHEBI:57595"/>
    </ligand>
</feature>
<evidence type="ECO:0000256" key="8">
    <source>
        <dbReference type="ARBA" id="ARBA00047639"/>
    </source>
</evidence>
<keyword evidence="6 9" id="KW-0648">Protein biosynthesis</keyword>
<evidence type="ECO:0000256" key="7">
    <source>
        <dbReference type="ARBA" id="ARBA00023146"/>
    </source>
</evidence>
<dbReference type="HAMAP" id="MF_00127">
    <property type="entry name" value="His_tRNA_synth"/>
    <property type="match status" value="1"/>
</dbReference>
<dbReference type="EMBL" id="CP036290">
    <property type="protein sequence ID" value="QDU85338.1"/>
    <property type="molecule type" value="Genomic_DNA"/>
</dbReference>
<dbReference type="Proteomes" id="UP000319342">
    <property type="component" value="Chromosome"/>
</dbReference>
<evidence type="ECO:0000313" key="12">
    <source>
        <dbReference type="EMBL" id="QDU85338.1"/>
    </source>
</evidence>
<comment type="catalytic activity">
    <reaction evidence="8 9">
        <text>tRNA(His) + L-histidine + ATP = L-histidyl-tRNA(His) + AMP + diphosphate + H(+)</text>
        <dbReference type="Rhea" id="RHEA:17313"/>
        <dbReference type="Rhea" id="RHEA-COMP:9665"/>
        <dbReference type="Rhea" id="RHEA-COMP:9689"/>
        <dbReference type="ChEBI" id="CHEBI:15378"/>
        <dbReference type="ChEBI" id="CHEBI:30616"/>
        <dbReference type="ChEBI" id="CHEBI:33019"/>
        <dbReference type="ChEBI" id="CHEBI:57595"/>
        <dbReference type="ChEBI" id="CHEBI:78442"/>
        <dbReference type="ChEBI" id="CHEBI:78527"/>
        <dbReference type="ChEBI" id="CHEBI:456215"/>
        <dbReference type="EC" id="6.1.1.21"/>
    </reaction>
</comment>
<dbReference type="GO" id="GO:0005524">
    <property type="term" value="F:ATP binding"/>
    <property type="evidence" value="ECO:0007669"/>
    <property type="project" value="UniProtKB-UniRule"/>
</dbReference>
<dbReference type="InterPro" id="IPR004154">
    <property type="entry name" value="Anticodon-bd"/>
</dbReference>
<feature type="binding site" evidence="10">
    <location>
        <position position="114"/>
    </location>
    <ligand>
        <name>L-histidine</name>
        <dbReference type="ChEBI" id="CHEBI:57595"/>
    </ligand>
</feature>
<name>A0A518D1H9_9BACT</name>
<sequence length="438" mass="47590">MATPVYKAPRGLRDVLPEQMGAWRWLESTAHELARRFGYREIRPPLLEETELFARSVGEVTDIVEKEMFTVRKAEHSFTLRPEGTAGTVRAYLEAGYAKTAPFQKLFYLGPMFRYEKPQKGRERQFTQFGIECIGSLDPRLDAEAVLLAVSFFRELGLGGLEVRLNSMGDGADRDAFREAVRAHVEPNLARYSEESQRRFERNVLRILDSKDPRDIELNQGAPRLVDHLGDENRAHFDRVLALLDEAGVDAVVDPTIVRGLDYYTRTVFEVHCPSIGARSALCGGGRYDHLVEELGGPDLGAVGFAIGFTATLAALGDAGLLEGRDEAPADCFVASADDATHDAAFAVACELRAAGVSAVFDQEARRLKGQLKLASKAGHPLVAVVGSAELADGTVQLKDMSSKEQETVPRAELVGRARARLAATGVSAADGSSSAGA</sequence>
<dbReference type="InterPro" id="IPR006195">
    <property type="entry name" value="aa-tRNA-synth_II"/>
</dbReference>